<reference evidence="1 2" key="1">
    <citation type="submission" date="2024-05" db="EMBL/GenBank/DDBJ databases">
        <authorList>
            <person name="Wallberg A."/>
        </authorList>
    </citation>
    <scope>NUCLEOTIDE SEQUENCE [LARGE SCALE GENOMIC DNA]</scope>
</reference>
<dbReference type="EMBL" id="CAXKWB010055585">
    <property type="protein sequence ID" value="CAL4177322.1"/>
    <property type="molecule type" value="Genomic_DNA"/>
</dbReference>
<gene>
    <name evidence="1" type="ORF">MNOR_LOCUS34894</name>
</gene>
<name>A0AAV2SEE7_MEGNR</name>
<dbReference type="Proteomes" id="UP001497623">
    <property type="component" value="Unassembled WGS sequence"/>
</dbReference>
<keyword evidence="2" id="KW-1185">Reference proteome</keyword>
<sequence length="251" mass="28063">ECLVTSSKRYSSDSSATQEFIAHLSKSHGVTIDLYYQDLDQDFYTDRLSLSLTKGDMIYSTRNGKMNTIMLNSTFSEPGWTYIHLSFNNNSVEVNTVSYNVTFAGELSAYTVGAKLFTDCQTKTPTWDVTTDNPVAVPLNTIAELDVLSINLAAIEEFIPILNFSDSQLYLQRDSSQVTFSSDFKAASVFTDGNYTLYLQQLLNEIPSHMKDTSKDAEEATEDTIINFSSQKGIFYISLNISNKVKDPQQG</sequence>
<evidence type="ECO:0000313" key="2">
    <source>
        <dbReference type="Proteomes" id="UP001497623"/>
    </source>
</evidence>
<organism evidence="1 2">
    <name type="scientific">Meganyctiphanes norvegica</name>
    <name type="common">Northern krill</name>
    <name type="synonym">Thysanopoda norvegica</name>
    <dbReference type="NCBI Taxonomy" id="48144"/>
    <lineage>
        <taxon>Eukaryota</taxon>
        <taxon>Metazoa</taxon>
        <taxon>Ecdysozoa</taxon>
        <taxon>Arthropoda</taxon>
        <taxon>Crustacea</taxon>
        <taxon>Multicrustacea</taxon>
        <taxon>Malacostraca</taxon>
        <taxon>Eumalacostraca</taxon>
        <taxon>Eucarida</taxon>
        <taxon>Euphausiacea</taxon>
        <taxon>Euphausiidae</taxon>
        <taxon>Meganyctiphanes</taxon>
    </lineage>
</organism>
<feature type="non-terminal residue" evidence="1">
    <location>
        <position position="1"/>
    </location>
</feature>
<proteinExistence type="predicted"/>
<accession>A0AAV2SEE7</accession>
<dbReference type="AlphaFoldDB" id="A0AAV2SEE7"/>
<evidence type="ECO:0000313" key="1">
    <source>
        <dbReference type="EMBL" id="CAL4177322.1"/>
    </source>
</evidence>
<protein>
    <recommendedName>
        <fullName evidence="3">Apolipoprotein B</fullName>
    </recommendedName>
</protein>
<feature type="non-terminal residue" evidence="1">
    <location>
        <position position="251"/>
    </location>
</feature>
<comment type="caution">
    <text evidence="1">The sequence shown here is derived from an EMBL/GenBank/DDBJ whole genome shotgun (WGS) entry which is preliminary data.</text>
</comment>
<evidence type="ECO:0008006" key="3">
    <source>
        <dbReference type="Google" id="ProtNLM"/>
    </source>
</evidence>